<proteinExistence type="predicted"/>
<evidence type="ECO:0000313" key="3">
    <source>
        <dbReference type="Proteomes" id="UP000054558"/>
    </source>
</evidence>
<evidence type="ECO:0000256" key="1">
    <source>
        <dbReference type="SAM" id="MobiDB-lite"/>
    </source>
</evidence>
<keyword evidence="3" id="KW-1185">Reference proteome</keyword>
<sequence>MQGRIPVGVGQGPGLSGYMVGDSGGSETVSLTPDGLPVRGHTTTVLQQASGAPLTSSPPNTGVVVPTTTGGTKTFGLQTTVAGGGIPHNNMQPYTTLNCIICLQGIFPARD</sequence>
<name>A0A1Y1IPX0_KLENI</name>
<dbReference type="AlphaFoldDB" id="A0A1Y1IPX0"/>
<dbReference type="SUPFAM" id="SSF88874">
    <property type="entry name" value="Receptor-binding domain of short tail fibre protein gp12"/>
    <property type="match status" value="1"/>
</dbReference>
<dbReference type="EMBL" id="DF237559">
    <property type="protein sequence ID" value="GAQ90188.1"/>
    <property type="molecule type" value="Genomic_DNA"/>
</dbReference>
<feature type="region of interest" description="Disordered" evidence="1">
    <location>
        <begin position="1"/>
        <end position="28"/>
    </location>
</feature>
<gene>
    <name evidence="2" type="ORF">KFL_006100060</name>
</gene>
<dbReference type="Proteomes" id="UP000054558">
    <property type="component" value="Unassembled WGS sequence"/>
</dbReference>
<accession>A0A1Y1IPX0</accession>
<evidence type="ECO:0000313" key="2">
    <source>
        <dbReference type="EMBL" id="GAQ90188.1"/>
    </source>
</evidence>
<evidence type="ECO:0008006" key="4">
    <source>
        <dbReference type="Google" id="ProtNLM"/>
    </source>
</evidence>
<organism evidence="2 3">
    <name type="scientific">Klebsormidium nitens</name>
    <name type="common">Green alga</name>
    <name type="synonym">Ulothrix nitens</name>
    <dbReference type="NCBI Taxonomy" id="105231"/>
    <lineage>
        <taxon>Eukaryota</taxon>
        <taxon>Viridiplantae</taxon>
        <taxon>Streptophyta</taxon>
        <taxon>Klebsormidiophyceae</taxon>
        <taxon>Klebsormidiales</taxon>
        <taxon>Klebsormidiaceae</taxon>
        <taxon>Klebsormidium</taxon>
    </lineage>
</organism>
<dbReference type="OMA" id="QPYLCIN"/>
<reference evidence="2 3" key="1">
    <citation type="journal article" date="2014" name="Nat. Commun.">
        <title>Klebsormidium flaccidum genome reveals primary factors for plant terrestrial adaptation.</title>
        <authorList>
            <person name="Hori K."/>
            <person name="Maruyama F."/>
            <person name="Fujisawa T."/>
            <person name="Togashi T."/>
            <person name="Yamamoto N."/>
            <person name="Seo M."/>
            <person name="Sato S."/>
            <person name="Yamada T."/>
            <person name="Mori H."/>
            <person name="Tajima N."/>
            <person name="Moriyama T."/>
            <person name="Ikeuchi M."/>
            <person name="Watanabe M."/>
            <person name="Wada H."/>
            <person name="Kobayashi K."/>
            <person name="Saito M."/>
            <person name="Masuda T."/>
            <person name="Sasaki-Sekimoto Y."/>
            <person name="Mashiguchi K."/>
            <person name="Awai K."/>
            <person name="Shimojima M."/>
            <person name="Masuda S."/>
            <person name="Iwai M."/>
            <person name="Nobusawa T."/>
            <person name="Narise T."/>
            <person name="Kondo S."/>
            <person name="Saito H."/>
            <person name="Sato R."/>
            <person name="Murakawa M."/>
            <person name="Ihara Y."/>
            <person name="Oshima-Yamada Y."/>
            <person name="Ohtaka K."/>
            <person name="Satoh M."/>
            <person name="Sonobe K."/>
            <person name="Ishii M."/>
            <person name="Ohtani R."/>
            <person name="Kanamori-Sato M."/>
            <person name="Honoki R."/>
            <person name="Miyazaki D."/>
            <person name="Mochizuki H."/>
            <person name="Umetsu J."/>
            <person name="Higashi K."/>
            <person name="Shibata D."/>
            <person name="Kamiya Y."/>
            <person name="Sato N."/>
            <person name="Nakamura Y."/>
            <person name="Tabata S."/>
            <person name="Ida S."/>
            <person name="Kurokawa K."/>
            <person name="Ohta H."/>
        </authorList>
    </citation>
    <scope>NUCLEOTIDE SEQUENCE [LARGE SCALE GENOMIC DNA]</scope>
    <source>
        <strain evidence="2 3">NIES-2285</strain>
    </source>
</reference>
<protein>
    <recommendedName>
        <fullName evidence="4">Phage tail collar domain-containing protein</fullName>
    </recommendedName>
</protein>